<comment type="caution">
    <text evidence="3">The sequence shown here is derived from an EMBL/GenBank/DDBJ whole genome shotgun (WGS) entry which is preliminary data.</text>
</comment>
<dbReference type="EMBL" id="LVLJ01003211">
    <property type="protein sequence ID" value="OAE22374.1"/>
    <property type="molecule type" value="Genomic_DNA"/>
</dbReference>
<organism evidence="3 4">
    <name type="scientific">Marchantia polymorpha subsp. ruderalis</name>
    <dbReference type="NCBI Taxonomy" id="1480154"/>
    <lineage>
        <taxon>Eukaryota</taxon>
        <taxon>Viridiplantae</taxon>
        <taxon>Streptophyta</taxon>
        <taxon>Embryophyta</taxon>
        <taxon>Marchantiophyta</taxon>
        <taxon>Marchantiopsida</taxon>
        <taxon>Marchantiidae</taxon>
        <taxon>Marchantiales</taxon>
        <taxon>Marchantiaceae</taxon>
        <taxon>Marchantia</taxon>
    </lineage>
</organism>
<evidence type="ECO:0000256" key="2">
    <source>
        <dbReference type="SAM" id="MobiDB-lite"/>
    </source>
</evidence>
<feature type="region of interest" description="Disordered" evidence="2">
    <location>
        <begin position="162"/>
        <end position="204"/>
    </location>
</feature>
<dbReference type="Proteomes" id="UP000077202">
    <property type="component" value="Unassembled WGS sequence"/>
</dbReference>
<gene>
    <name evidence="3" type="ORF">AXG93_2318s1210</name>
</gene>
<feature type="compositionally biased region" description="Basic and acidic residues" evidence="2">
    <location>
        <begin position="162"/>
        <end position="182"/>
    </location>
</feature>
<evidence type="ECO:0000313" key="4">
    <source>
        <dbReference type="Proteomes" id="UP000077202"/>
    </source>
</evidence>
<dbReference type="AlphaFoldDB" id="A0A176VN86"/>
<sequence length="552" mass="63174">MNKNETEGEDIRGNPMLWTIEHWAKVMGSCAGSDRNLLFEKSSVGLTRTEEFSYGPLFSSGRQGTNGWKTADYLNPKRRAIALEIMHILRLARTTYVTAWQIGFFKRILNGQRVHWARIFYDLVWVNASLRWTGPLVNHLTPFLVNFYRGMSLLTRKEEKRFPRERENLTAKSSERTEDDTRQPSIPPQTTARGPSGGRYAETREARTAIGEEKESVLDSSVEKTVAPIVSIPEVAVCESIESVEIEVPSGVPTEVQADVPAEPLKERIEMVSPNSLSSERTRSVGSEDTEEPQPKTNEELVKELTLSDEILEQVFAHVEEMVIDAADIALPSSPVEDVRPEEEKKTSEEKSKGVEITFPDFLQDSVVPLMKYLDRKREKYAMSKERAAILSTECGAAKAALKEREARLREKEIECEVLQLNLAKESRRCAELEETCGGLRIFNENGHKMTVDLLARLEKSREAYDEAVKRSEQLIATAERREKNHVKELAKLEFRRAEEVRIAEELRGKIAEAKTVEEDLRRLRVSARRNSDMWRSYQRVWRRESKSMKRS</sequence>
<protein>
    <submittedName>
        <fullName evidence="3">Uncharacterized protein</fullName>
    </submittedName>
</protein>
<evidence type="ECO:0000313" key="3">
    <source>
        <dbReference type="EMBL" id="OAE22374.1"/>
    </source>
</evidence>
<accession>A0A176VN86</accession>
<proteinExistence type="predicted"/>
<name>A0A176VN86_MARPO</name>
<feature type="compositionally biased region" description="Polar residues" evidence="2">
    <location>
        <begin position="273"/>
        <end position="287"/>
    </location>
</feature>
<feature type="region of interest" description="Disordered" evidence="2">
    <location>
        <begin position="268"/>
        <end position="298"/>
    </location>
</feature>
<feature type="coiled-coil region" evidence="1">
    <location>
        <begin position="402"/>
        <end position="524"/>
    </location>
</feature>
<reference evidence="3" key="1">
    <citation type="submission" date="2016-03" db="EMBL/GenBank/DDBJ databases">
        <title>Mechanisms controlling the formation of the plant cell surface in tip-growing cells are functionally conserved among land plants.</title>
        <authorList>
            <person name="Honkanen S."/>
            <person name="Jones V.A."/>
            <person name="Morieri G."/>
            <person name="Champion C."/>
            <person name="Hetherington A.J."/>
            <person name="Kelly S."/>
            <person name="Saint-Marcoux D."/>
            <person name="Proust H."/>
            <person name="Prescott H."/>
            <person name="Dolan L."/>
        </authorList>
    </citation>
    <scope>NUCLEOTIDE SEQUENCE [LARGE SCALE GENOMIC DNA]</scope>
    <source>
        <tissue evidence="3">Whole gametophyte</tissue>
    </source>
</reference>
<keyword evidence="1" id="KW-0175">Coiled coil</keyword>
<evidence type="ECO:0000256" key="1">
    <source>
        <dbReference type="SAM" id="Coils"/>
    </source>
</evidence>
<feature type="region of interest" description="Disordered" evidence="2">
    <location>
        <begin position="334"/>
        <end position="353"/>
    </location>
</feature>
<feature type="compositionally biased region" description="Basic and acidic residues" evidence="2">
    <location>
        <begin position="337"/>
        <end position="353"/>
    </location>
</feature>
<keyword evidence="4" id="KW-1185">Reference proteome</keyword>